<dbReference type="AlphaFoldDB" id="A0A5J6MK89"/>
<dbReference type="SUPFAM" id="SSF54593">
    <property type="entry name" value="Glyoxalase/Bleomycin resistance protein/Dihydroxybiphenyl dioxygenase"/>
    <property type="match status" value="1"/>
</dbReference>
<evidence type="ECO:0000256" key="1">
    <source>
        <dbReference type="SAM" id="MobiDB-lite"/>
    </source>
</evidence>
<dbReference type="InterPro" id="IPR037523">
    <property type="entry name" value="VOC_core"/>
</dbReference>
<dbReference type="PROSITE" id="PS51819">
    <property type="entry name" value="VOC"/>
    <property type="match status" value="1"/>
</dbReference>
<dbReference type="InterPro" id="IPR050383">
    <property type="entry name" value="GlyoxalaseI/FosfomycinResist"/>
</dbReference>
<organism evidence="3 4">
    <name type="scientific">Hypericibacter terrae</name>
    <dbReference type="NCBI Taxonomy" id="2602015"/>
    <lineage>
        <taxon>Bacteria</taxon>
        <taxon>Pseudomonadati</taxon>
        <taxon>Pseudomonadota</taxon>
        <taxon>Alphaproteobacteria</taxon>
        <taxon>Rhodospirillales</taxon>
        <taxon>Dongiaceae</taxon>
        <taxon>Hypericibacter</taxon>
    </lineage>
</organism>
<reference evidence="3 4" key="1">
    <citation type="submission" date="2019-08" db="EMBL/GenBank/DDBJ databases">
        <title>Hyperibacter terrae gen. nov., sp. nov. and Hyperibacter viscosus sp. nov., two new members in the family Rhodospirillaceae isolated from the rhizosphere of Hypericum perforatum.</title>
        <authorList>
            <person name="Noviana Z."/>
        </authorList>
    </citation>
    <scope>NUCLEOTIDE SEQUENCE [LARGE SCALE GENOMIC DNA]</scope>
    <source>
        <strain evidence="3 4">R5913</strain>
    </source>
</reference>
<dbReference type="InterPro" id="IPR029068">
    <property type="entry name" value="Glyas_Bleomycin-R_OHBP_Dase"/>
</dbReference>
<evidence type="ECO:0000259" key="2">
    <source>
        <dbReference type="PROSITE" id="PS51819"/>
    </source>
</evidence>
<proteinExistence type="predicted"/>
<dbReference type="InterPro" id="IPR041581">
    <property type="entry name" value="Glyoxalase_6"/>
</dbReference>
<dbReference type="GO" id="GO:0016829">
    <property type="term" value="F:lyase activity"/>
    <property type="evidence" value="ECO:0007669"/>
    <property type="project" value="UniProtKB-KW"/>
</dbReference>
<protein>
    <submittedName>
        <fullName evidence="3">Lactoylglutathione lyase</fullName>
    </submittedName>
</protein>
<accession>A0A5J6MK89</accession>
<dbReference type="Pfam" id="PF18029">
    <property type="entry name" value="Glyoxalase_6"/>
    <property type="match status" value="1"/>
</dbReference>
<gene>
    <name evidence="3" type="ORF">FRZ44_19850</name>
</gene>
<keyword evidence="3" id="KW-0456">Lyase</keyword>
<dbReference type="RefSeq" id="WP_151177014.1">
    <property type="nucleotide sequence ID" value="NZ_CP042906.1"/>
</dbReference>
<dbReference type="Proteomes" id="UP000326202">
    <property type="component" value="Chromosome"/>
</dbReference>
<feature type="region of interest" description="Disordered" evidence="1">
    <location>
        <begin position="117"/>
        <end position="142"/>
    </location>
</feature>
<dbReference type="PANTHER" id="PTHR21366">
    <property type="entry name" value="GLYOXALASE FAMILY PROTEIN"/>
    <property type="match status" value="1"/>
</dbReference>
<dbReference type="EMBL" id="CP042906">
    <property type="protein sequence ID" value="QEX16690.1"/>
    <property type="molecule type" value="Genomic_DNA"/>
</dbReference>
<name>A0A5J6MK89_9PROT</name>
<sequence>MTDKAAAPFALQGLDHVVIRARDPARLERFYCEVLGCALERCQEKIGLTQLRAGRSLIDLVDIAGPLGGPGGRAPVIETRNMDHFCLRIEPFAPAAIRDHLARHGIEAGAVESRYGAEGEGPSLYLQDPEGNEVELKGPPPR</sequence>
<dbReference type="KEGG" id="htq:FRZ44_19850"/>
<keyword evidence="4" id="KW-1185">Reference proteome</keyword>
<evidence type="ECO:0000313" key="4">
    <source>
        <dbReference type="Proteomes" id="UP000326202"/>
    </source>
</evidence>
<dbReference type="OrthoDB" id="9812656at2"/>
<dbReference type="Gene3D" id="3.10.180.10">
    <property type="entry name" value="2,3-Dihydroxybiphenyl 1,2-Dioxygenase, domain 1"/>
    <property type="match status" value="1"/>
</dbReference>
<feature type="domain" description="VOC" evidence="2">
    <location>
        <begin position="13"/>
        <end position="139"/>
    </location>
</feature>
<dbReference type="PANTHER" id="PTHR21366:SF14">
    <property type="entry name" value="GLYOXALASE DOMAIN-CONTAINING PROTEIN 5"/>
    <property type="match status" value="1"/>
</dbReference>
<evidence type="ECO:0000313" key="3">
    <source>
        <dbReference type="EMBL" id="QEX16690.1"/>
    </source>
</evidence>